<dbReference type="STRING" id="595434.RISK_003013"/>
<evidence type="ECO:0000313" key="2">
    <source>
        <dbReference type="Proteomes" id="UP000036367"/>
    </source>
</evidence>
<dbReference type="EMBL" id="LECT01000025">
    <property type="protein sequence ID" value="KLU04745.1"/>
    <property type="molecule type" value="Genomic_DNA"/>
</dbReference>
<evidence type="ECO:0000313" key="1">
    <source>
        <dbReference type="EMBL" id="KLU04745.1"/>
    </source>
</evidence>
<dbReference type="PATRIC" id="fig|595434.4.peg.2874"/>
<reference evidence="1" key="1">
    <citation type="submission" date="2015-05" db="EMBL/GenBank/DDBJ databases">
        <title>Permanent draft genome of Rhodopirellula islandicus K833.</title>
        <authorList>
            <person name="Kizina J."/>
            <person name="Richter M."/>
            <person name="Glockner F.O."/>
            <person name="Harder J."/>
        </authorList>
    </citation>
    <scope>NUCLEOTIDE SEQUENCE [LARGE SCALE GENOMIC DNA]</scope>
    <source>
        <strain evidence="1">K833</strain>
    </source>
</reference>
<proteinExistence type="predicted"/>
<name>A0A0J1BDY5_RHOIS</name>
<accession>A0A0J1BDY5</accession>
<dbReference type="Proteomes" id="UP000036367">
    <property type="component" value="Unassembled WGS sequence"/>
</dbReference>
<sequence>MLPRTTGANAQTAHMMMPDHSCRPAEEVEHEFQVSASPRCPKPLDRQLRR</sequence>
<comment type="caution">
    <text evidence="1">The sequence shown here is derived from an EMBL/GenBank/DDBJ whole genome shotgun (WGS) entry which is preliminary data.</text>
</comment>
<gene>
    <name evidence="1" type="ORF">RISK_003013</name>
</gene>
<keyword evidence="2" id="KW-1185">Reference proteome</keyword>
<protein>
    <submittedName>
        <fullName evidence="1">Uncharacterized protein</fullName>
    </submittedName>
</protein>
<organism evidence="1 2">
    <name type="scientific">Rhodopirellula islandica</name>
    <dbReference type="NCBI Taxonomy" id="595434"/>
    <lineage>
        <taxon>Bacteria</taxon>
        <taxon>Pseudomonadati</taxon>
        <taxon>Planctomycetota</taxon>
        <taxon>Planctomycetia</taxon>
        <taxon>Pirellulales</taxon>
        <taxon>Pirellulaceae</taxon>
        <taxon>Rhodopirellula</taxon>
    </lineage>
</organism>
<dbReference type="AlphaFoldDB" id="A0A0J1BDY5"/>